<keyword evidence="2 3" id="KW-0342">GTP-binding</keyword>
<evidence type="ECO:0000256" key="1">
    <source>
        <dbReference type="ARBA" id="ARBA00022741"/>
    </source>
</evidence>
<dbReference type="InterPro" id="IPR024156">
    <property type="entry name" value="Small_GTPase_ARF"/>
</dbReference>
<keyword evidence="4" id="KW-1133">Transmembrane helix</keyword>
<evidence type="ECO:0000256" key="3">
    <source>
        <dbReference type="RuleBase" id="RU003925"/>
    </source>
</evidence>
<keyword evidence="4" id="KW-0812">Transmembrane</keyword>
<dbReference type="NCBIfam" id="TIGR00231">
    <property type="entry name" value="small_GTP"/>
    <property type="match status" value="1"/>
</dbReference>
<dbReference type="CDD" id="cd00878">
    <property type="entry name" value="Arf_Arl"/>
    <property type="match status" value="1"/>
</dbReference>
<dbReference type="EMBL" id="JARBDR010000657">
    <property type="protein sequence ID" value="KAJ8308815.1"/>
    <property type="molecule type" value="Genomic_DNA"/>
</dbReference>
<evidence type="ECO:0000313" key="6">
    <source>
        <dbReference type="Proteomes" id="UP001217089"/>
    </source>
</evidence>
<name>A0ABQ9EYA0_TEGGR</name>
<sequence length="298" mass="34277">MRENRKRCVVYIPYINPHIIPYTKSPLYNVYYIISIEGKTTILYRLKTKKTVNTLPTIGFNVETVTPCKGMEFTVWDVGGQDKFRPLWGHYLEDTKGLFFVMDSCDKERLFEARNELSGILESDKMKGVPVVILANKQDIPTYYTREITEEIQSDLDYVLTTSDGHAGTAFSDLTGTSSLTPTEIAEALNLTVLLEGRKWTIESTCALKGDGLIEAMEKMGRLIKERRKEIFLYEMLPYARRILWKQSQFFSMKCSLTQGEYCGNRARVLIGHRDIFSHIICIVLLFCPSRVFCLAKR</sequence>
<comment type="caution">
    <text evidence="5">The sequence shown here is derived from an EMBL/GenBank/DDBJ whole genome shotgun (WGS) entry which is preliminary data.</text>
</comment>
<dbReference type="InterPro" id="IPR005225">
    <property type="entry name" value="Small_GTP-bd"/>
</dbReference>
<feature type="transmembrane region" description="Helical" evidence="4">
    <location>
        <begin position="276"/>
        <end position="296"/>
    </location>
</feature>
<proteinExistence type="inferred from homology"/>
<dbReference type="SMART" id="SM00175">
    <property type="entry name" value="RAB"/>
    <property type="match status" value="1"/>
</dbReference>
<evidence type="ECO:0000256" key="4">
    <source>
        <dbReference type="SAM" id="Phobius"/>
    </source>
</evidence>
<protein>
    <submittedName>
        <fullName evidence="5">Uncharacterized protein</fullName>
    </submittedName>
</protein>
<reference evidence="5 6" key="1">
    <citation type="submission" date="2022-12" db="EMBL/GenBank/DDBJ databases">
        <title>Chromosome-level genome of Tegillarca granosa.</title>
        <authorList>
            <person name="Kim J."/>
        </authorList>
    </citation>
    <scope>NUCLEOTIDE SEQUENCE [LARGE SCALE GENOMIC DNA]</scope>
    <source>
        <strain evidence="5">Teg-2019</strain>
        <tissue evidence="5">Adductor muscle</tissue>
    </source>
</reference>
<dbReference type="PRINTS" id="PR00328">
    <property type="entry name" value="SAR1GTPBP"/>
</dbReference>
<dbReference type="InterPro" id="IPR027417">
    <property type="entry name" value="P-loop_NTPase"/>
</dbReference>
<evidence type="ECO:0000313" key="5">
    <source>
        <dbReference type="EMBL" id="KAJ8308815.1"/>
    </source>
</evidence>
<dbReference type="Proteomes" id="UP001217089">
    <property type="component" value="Unassembled WGS sequence"/>
</dbReference>
<dbReference type="PANTHER" id="PTHR11711">
    <property type="entry name" value="ADP RIBOSYLATION FACTOR-RELATED"/>
    <property type="match status" value="1"/>
</dbReference>
<dbReference type="Pfam" id="PF00025">
    <property type="entry name" value="Arf"/>
    <property type="match status" value="1"/>
</dbReference>
<keyword evidence="4" id="KW-0472">Membrane</keyword>
<dbReference type="InterPro" id="IPR006689">
    <property type="entry name" value="Small_GTPase_ARF/SAR"/>
</dbReference>
<dbReference type="SMART" id="SM00177">
    <property type="entry name" value="ARF"/>
    <property type="match status" value="1"/>
</dbReference>
<organism evidence="5 6">
    <name type="scientific">Tegillarca granosa</name>
    <name type="common">Malaysian cockle</name>
    <name type="synonym">Anadara granosa</name>
    <dbReference type="NCBI Taxonomy" id="220873"/>
    <lineage>
        <taxon>Eukaryota</taxon>
        <taxon>Metazoa</taxon>
        <taxon>Spiralia</taxon>
        <taxon>Lophotrochozoa</taxon>
        <taxon>Mollusca</taxon>
        <taxon>Bivalvia</taxon>
        <taxon>Autobranchia</taxon>
        <taxon>Pteriomorphia</taxon>
        <taxon>Arcoida</taxon>
        <taxon>Arcoidea</taxon>
        <taxon>Arcidae</taxon>
        <taxon>Tegillarca</taxon>
    </lineage>
</organism>
<dbReference type="Gene3D" id="3.40.50.300">
    <property type="entry name" value="P-loop containing nucleotide triphosphate hydrolases"/>
    <property type="match status" value="2"/>
</dbReference>
<dbReference type="SUPFAM" id="SSF52540">
    <property type="entry name" value="P-loop containing nucleoside triphosphate hydrolases"/>
    <property type="match status" value="1"/>
</dbReference>
<comment type="similarity">
    <text evidence="3">Belongs to the small GTPase superfamily. Arf family.</text>
</comment>
<dbReference type="SMART" id="SM00178">
    <property type="entry name" value="SAR"/>
    <property type="match status" value="1"/>
</dbReference>
<keyword evidence="1 3" id="KW-0547">Nucleotide-binding</keyword>
<evidence type="ECO:0000256" key="2">
    <source>
        <dbReference type="ARBA" id="ARBA00023134"/>
    </source>
</evidence>
<keyword evidence="6" id="KW-1185">Reference proteome</keyword>
<gene>
    <name evidence="5" type="ORF">KUTeg_013689</name>
</gene>
<accession>A0ABQ9EYA0</accession>
<dbReference type="PROSITE" id="PS51417">
    <property type="entry name" value="ARF"/>
    <property type="match status" value="1"/>
</dbReference>